<dbReference type="RefSeq" id="WP_209052662.1">
    <property type="nucleotide sequence ID" value="NZ_CP072425.1"/>
</dbReference>
<dbReference type="NCBIfam" id="TIGR00632">
    <property type="entry name" value="vsr"/>
    <property type="match status" value="1"/>
</dbReference>
<keyword evidence="3" id="KW-0227">DNA damage</keyword>
<keyword evidence="1" id="KW-0540">Nuclease</keyword>
<dbReference type="GO" id="GO:0004519">
    <property type="term" value="F:endonuclease activity"/>
    <property type="evidence" value="ECO:0007669"/>
    <property type="project" value="UniProtKB-KW"/>
</dbReference>
<keyword evidence="5" id="KW-0234">DNA repair</keyword>
<accession>A0ABX7V9R1</accession>
<proteinExistence type="inferred from homology"/>
<comment type="similarity">
    <text evidence="6">Belongs to the Vsr family.</text>
</comment>
<evidence type="ECO:0000256" key="5">
    <source>
        <dbReference type="ARBA" id="ARBA00023204"/>
    </source>
</evidence>
<reference evidence="7 8" key="1">
    <citation type="submission" date="2021-03" db="EMBL/GenBank/DDBJ databases">
        <title>Complete Genome of Pseudoalteromonas viridis Strain BBR56, a new biocontrol bacterial candidate.</title>
        <authorList>
            <person name="Handayani D.P."/>
            <person name="Isnansetyo A."/>
            <person name="Istiqomah I."/>
            <person name="Jumina J."/>
        </authorList>
    </citation>
    <scope>NUCLEOTIDE SEQUENCE [LARGE SCALE GENOMIC DNA]</scope>
    <source>
        <strain evidence="7 8">BBR56</strain>
    </source>
</reference>
<dbReference type="Proteomes" id="UP000665025">
    <property type="component" value="Chromosome 1"/>
</dbReference>
<dbReference type="InterPro" id="IPR011335">
    <property type="entry name" value="Restrct_endonuc-II-like"/>
</dbReference>
<keyword evidence="4" id="KW-0378">Hydrolase</keyword>
<evidence type="ECO:0000256" key="2">
    <source>
        <dbReference type="ARBA" id="ARBA00022759"/>
    </source>
</evidence>
<organism evidence="7 8">
    <name type="scientific">Pseudoalteromonas viridis</name>
    <dbReference type="NCBI Taxonomy" id="339617"/>
    <lineage>
        <taxon>Bacteria</taxon>
        <taxon>Pseudomonadati</taxon>
        <taxon>Pseudomonadota</taxon>
        <taxon>Gammaproteobacteria</taxon>
        <taxon>Alteromonadales</taxon>
        <taxon>Pseudoalteromonadaceae</taxon>
        <taxon>Pseudoalteromonas</taxon>
    </lineage>
</organism>
<dbReference type="InterPro" id="IPR004603">
    <property type="entry name" value="DNA_mismatch_endonuc_vsr"/>
</dbReference>
<dbReference type="SUPFAM" id="SSF52980">
    <property type="entry name" value="Restriction endonuclease-like"/>
    <property type="match status" value="1"/>
</dbReference>
<gene>
    <name evidence="7" type="primary">vsr</name>
    <name evidence="7" type="ORF">J5X90_02400</name>
</gene>
<evidence type="ECO:0000256" key="3">
    <source>
        <dbReference type="ARBA" id="ARBA00022763"/>
    </source>
</evidence>
<protein>
    <submittedName>
        <fullName evidence="7">DNA mismatch endonuclease Vsr</fullName>
    </submittedName>
</protein>
<evidence type="ECO:0000313" key="8">
    <source>
        <dbReference type="Proteomes" id="UP000665025"/>
    </source>
</evidence>
<dbReference type="Pfam" id="PF03852">
    <property type="entry name" value="Vsr"/>
    <property type="match status" value="1"/>
</dbReference>
<keyword evidence="8" id="KW-1185">Reference proteome</keyword>
<evidence type="ECO:0000256" key="6">
    <source>
        <dbReference type="ARBA" id="ARBA00029466"/>
    </source>
</evidence>
<dbReference type="Gene3D" id="3.40.960.10">
    <property type="entry name" value="VSR Endonuclease"/>
    <property type="match status" value="1"/>
</dbReference>
<evidence type="ECO:0000256" key="4">
    <source>
        <dbReference type="ARBA" id="ARBA00022801"/>
    </source>
</evidence>
<dbReference type="CDD" id="cd00221">
    <property type="entry name" value="Vsr"/>
    <property type="match status" value="1"/>
</dbReference>
<sequence>MADVHDKDGRQKNMAAIRSKNSRPERFIRLQLATLGFHYVTNKKSLPGTPDIVIKKFKAIIFVNGCFWHGHNCHLFKVPQTNTKFWVSKIHSNTVRDKEVVAKLMAQGWRILVVWECSMKGANKLRKKDLLDRMEEWVLRGDNYSELSFRGLTREQFKPRL</sequence>
<keyword evidence="2 7" id="KW-0255">Endonuclease</keyword>
<evidence type="ECO:0000256" key="1">
    <source>
        <dbReference type="ARBA" id="ARBA00022722"/>
    </source>
</evidence>
<name>A0ABX7V9R1_9GAMM</name>
<evidence type="ECO:0000313" key="7">
    <source>
        <dbReference type="EMBL" id="QTL35930.1"/>
    </source>
</evidence>
<dbReference type="EMBL" id="CP072425">
    <property type="protein sequence ID" value="QTL35930.1"/>
    <property type="molecule type" value="Genomic_DNA"/>
</dbReference>